<feature type="transmembrane region" description="Helical" evidence="1">
    <location>
        <begin position="224"/>
        <end position="243"/>
    </location>
</feature>
<evidence type="ECO:0000313" key="2">
    <source>
        <dbReference type="EMBL" id="QNO49826.1"/>
    </source>
</evidence>
<accession>A0A7G9YPN1</accession>
<evidence type="ECO:0000256" key="1">
    <source>
        <dbReference type="SAM" id="Phobius"/>
    </source>
</evidence>
<keyword evidence="1" id="KW-0812">Transmembrane</keyword>
<keyword evidence="1" id="KW-1133">Transmembrane helix</keyword>
<sequence>MMNRRSGSGCAALLMLALVLAHPAAGFAQYASPNDVTIPKYLIELNYETSENATMWAAYETIVFRNGGGVNRSEEVRITVPENAEIMQVTKEGHATDAASAGVAYEREGEVIGWNMTLKPGGMAMYSVRYVVPLGGAGTPGEPDEFVKKLIDPAIMNYPIASLILKVNTDTDIEFTDGSGNTLKPDSAIPEDDGGVRYTWDQVTFGVLHVILPQPSQSQPIDRWIAYAVIALLLISALLYPVLHVKNNKLRGKDGALSCSGCSVCDKGGDGAEEEPNAGGDWEEMDEIVIEITQSKEDLIRKKKAILAVLSKLDEDHDAGEVSDDDYRRLTLNYKDKAIEIVKQLDKME</sequence>
<protein>
    <submittedName>
        <fullName evidence="3">Uncharacterized protein</fullName>
    </submittedName>
</protein>
<dbReference type="EMBL" id="MT631400">
    <property type="protein sequence ID" value="QNO49965.1"/>
    <property type="molecule type" value="Genomic_DNA"/>
</dbReference>
<gene>
    <name evidence="2" type="ORF">DBPBNLAN_00036</name>
    <name evidence="3" type="ORF">FNHNGOKL_00033</name>
</gene>
<evidence type="ECO:0000313" key="3">
    <source>
        <dbReference type="EMBL" id="QNO49965.1"/>
    </source>
</evidence>
<proteinExistence type="predicted"/>
<organism evidence="3">
    <name type="scientific">Candidatus Methanogaster sp. ANME-2c ERB4</name>
    <dbReference type="NCBI Taxonomy" id="2759911"/>
    <lineage>
        <taxon>Archaea</taxon>
        <taxon>Methanobacteriati</taxon>
        <taxon>Methanobacteriota</taxon>
        <taxon>Stenosarchaea group</taxon>
        <taxon>Methanomicrobia</taxon>
        <taxon>Methanosarcinales</taxon>
        <taxon>ANME-2 cluster</taxon>
        <taxon>Candidatus Methanogasteraceae</taxon>
        <taxon>Candidatus Methanogaster</taxon>
    </lineage>
</organism>
<reference evidence="3" key="1">
    <citation type="submission" date="2020-06" db="EMBL/GenBank/DDBJ databases">
        <title>Unique genomic features of the anaerobic methanotrophic archaea.</title>
        <authorList>
            <person name="Chadwick G.L."/>
            <person name="Skennerton C.T."/>
            <person name="Laso-Perez R."/>
            <person name="Leu A.O."/>
            <person name="Speth D.R."/>
            <person name="Yu H."/>
            <person name="Morgan-Lang C."/>
            <person name="Hatzenpichler R."/>
            <person name="Goudeau D."/>
            <person name="Malmstrom R."/>
            <person name="Brazelton W.J."/>
            <person name="Woyke T."/>
            <person name="Hallam S.J."/>
            <person name="Tyson G.W."/>
            <person name="Wegener G."/>
            <person name="Boetius A."/>
            <person name="Orphan V."/>
        </authorList>
    </citation>
    <scope>NUCLEOTIDE SEQUENCE</scope>
</reference>
<dbReference type="EMBL" id="MT631397">
    <property type="protein sequence ID" value="QNO49826.1"/>
    <property type="molecule type" value="Genomic_DNA"/>
</dbReference>
<name>A0A7G9YPN1_9EURY</name>
<keyword evidence="1" id="KW-0472">Membrane</keyword>
<dbReference type="AlphaFoldDB" id="A0A7G9YPN1"/>